<dbReference type="PANTHER" id="PTHR31669:SF88">
    <property type="entry name" value="PROTEIN FAR1-RELATED SEQUENCE"/>
    <property type="match status" value="1"/>
</dbReference>
<keyword evidence="4 6" id="KW-0862">Zinc</keyword>
<organism evidence="8 9">
    <name type="scientific">Striga asiatica</name>
    <name type="common">Asiatic witchweed</name>
    <name type="synonym">Buchnera asiatica</name>
    <dbReference type="NCBI Taxonomy" id="4170"/>
    <lineage>
        <taxon>Eukaryota</taxon>
        <taxon>Viridiplantae</taxon>
        <taxon>Streptophyta</taxon>
        <taxon>Embryophyta</taxon>
        <taxon>Tracheophyta</taxon>
        <taxon>Spermatophyta</taxon>
        <taxon>Magnoliopsida</taxon>
        <taxon>eudicotyledons</taxon>
        <taxon>Gunneridae</taxon>
        <taxon>Pentapetalae</taxon>
        <taxon>asterids</taxon>
        <taxon>lamiids</taxon>
        <taxon>Lamiales</taxon>
        <taxon>Orobanchaceae</taxon>
        <taxon>Buchnereae</taxon>
        <taxon>Striga</taxon>
    </lineage>
</organism>
<dbReference type="OrthoDB" id="1938913at2759"/>
<dbReference type="Pfam" id="PF03101">
    <property type="entry name" value="FAR1"/>
    <property type="match status" value="1"/>
</dbReference>
<sequence length="385" mass="44811">CSSAGFKKKTKASNPRPETRTGCPAMVIIKLVDALRWRIIDVELSHNHPMMSPDIIRLYKSHKRIEKAQQCVTVKEVHTIRLYTTAVSDAMFYDHALKISEFEKLWGEMINQHGLGGNKWLQLLYEDRQRWGPVYLKDTSFVGMLPINGTEGPRTFFNGYVQKHTSFKECLDKYDLALQRNQMKEALEDYESRNSNFELKTKSKFELQLSKVYTRKMFKKCQIEVEGMCLCFNTKRATNNGPVTTFVVEERIETGGNEKEVRHYYEVLFESTRAEVRCICGLFNFKGYLCRHALTVLNYNGVEEIPAQYILPRWNRDYKLNFLLDIGFSDADGDNSMLRYNHLFRQALQVLEEGTQSLQQYEAVMQELDTLLTRFSLGDADFGRI</sequence>
<dbReference type="InterPro" id="IPR007527">
    <property type="entry name" value="Znf_SWIM"/>
</dbReference>
<proteinExistence type="inferred from homology"/>
<dbReference type="InterPro" id="IPR031052">
    <property type="entry name" value="FHY3/FAR1"/>
</dbReference>
<reference evidence="9" key="1">
    <citation type="journal article" date="2019" name="Curr. Biol.">
        <title>Genome Sequence of Striga asiatica Provides Insight into the Evolution of Plant Parasitism.</title>
        <authorList>
            <person name="Yoshida S."/>
            <person name="Kim S."/>
            <person name="Wafula E.K."/>
            <person name="Tanskanen J."/>
            <person name="Kim Y.M."/>
            <person name="Honaas L."/>
            <person name="Yang Z."/>
            <person name="Spallek T."/>
            <person name="Conn C.E."/>
            <person name="Ichihashi Y."/>
            <person name="Cheong K."/>
            <person name="Cui S."/>
            <person name="Der J.P."/>
            <person name="Gundlach H."/>
            <person name="Jiao Y."/>
            <person name="Hori C."/>
            <person name="Ishida J.K."/>
            <person name="Kasahara H."/>
            <person name="Kiba T."/>
            <person name="Kim M.S."/>
            <person name="Koo N."/>
            <person name="Laohavisit A."/>
            <person name="Lee Y.H."/>
            <person name="Lumba S."/>
            <person name="McCourt P."/>
            <person name="Mortimer J.C."/>
            <person name="Mutuku J.M."/>
            <person name="Nomura T."/>
            <person name="Sasaki-Sekimoto Y."/>
            <person name="Seto Y."/>
            <person name="Wang Y."/>
            <person name="Wakatake T."/>
            <person name="Sakakibara H."/>
            <person name="Demura T."/>
            <person name="Yamaguchi S."/>
            <person name="Yoneyama K."/>
            <person name="Manabe R.I."/>
            <person name="Nelson D.C."/>
            <person name="Schulman A.H."/>
            <person name="Timko M.P."/>
            <person name="dePamphilis C.W."/>
            <person name="Choi D."/>
            <person name="Shirasu K."/>
        </authorList>
    </citation>
    <scope>NUCLEOTIDE SEQUENCE [LARGE SCALE GENOMIC DNA]</scope>
    <source>
        <strain evidence="9">cv. UVA1</strain>
    </source>
</reference>
<name>A0A5A7RHL8_STRAF</name>
<evidence type="ECO:0000313" key="8">
    <source>
        <dbReference type="EMBL" id="GER56695.1"/>
    </source>
</evidence>
<keyword evidence="9" id="KW-1185">Reference proteome</keyword>
<gene>
    <name evidence="8" type="ORF">STAS_34419</name>
</gene>
<evidence type="ECO:0000256" key="4">
    <source>
        <dbReference type="ARBA" id="ARBA00022833"/>
    </source>
</evidence>
<evidence type="ECO:0000256" key="6">
    <source>
        <dbReference type="RuleBase" id="RU367018"/>
    </source>
</evidence>
<evidence type="ECO:0000256" key="2">
    <source>
        <dbReference type="ARBA" id="ARBA00022723"/>
    </source>
</evidence>
<dbReference type="EMBL" id="BKCP01012737">
    <property type="protein sequence ID" value="GER56695.1"/>
    <property type="molecule type" value="Genomic_DNA"/>
</dbReference>
<feature type="domain" description="SWIM-type" evidence="7">
    <location>
        <begin position="265"/>
        <end position="301"/>
    </location>
</feature>
<comment type="caution">
    <text evidence="8">The sequence shown here is derived from an EMBL/GenBank/DDBJ whole genome shotgun (WGS) entry which is preliminary data.</text>
</comment>
<comment type="subcellular location">
    <subcellularLocation>
        <location evidence="6">Nucleus</location>
    </subcellularLocation>
</comment>
<comment type="function">
    <text evidence="6">Putative transcription activator involved in regulating light control of development.</text>
</comment>
<dbReference type="InterPro" id="IPR006564">
    <property type="entry name" value="Znf_PMZ"/>
</dbReference>
<evidence type="ECO:0000256" key="1">
    <source>
        <dbReference type="ARBA" id="ARBA00005889"/>
    </source>
</evidence>
<keyword evidence="6" id="KW-0539">Nucleus</keyword>
<feature type="non-terminal residue" evidence="8">
    <location>
        <position position="1"/>
    </location>
</feature>
<dbReference type="Proteomes" id="UP000325081">
    <property type="component" value="Unassembled WGS sequence"/>
</dbReference>
<evidence type="ECO:0000313" key="9">
    <source>
        <dbReference type="Proteomes" id="UP000325081"/>
    </source>
</evidence>
<dbReference type="GO" id="GO:0005634">
    <property type="term" value="C:nucleus"/>
    <property type="evidence" value="ECO:0007669"/>
    <property type="project" value="UniProtKB-SubCell"/>
</dbReference>
<accession>A0A5A7RHL8</accession>
<protein>
    <recommendedName>
        <fullName evidence="6">Protein FAR1-RELATED SEQUENCE</fullName>
    </recommendedName>
</protein>
<evidence type="ECO:0000256" key="5">
    <source>
        <dbReference type="PROSITE-ProRule" id="PRU00325"/>
    </source>
</evidence>
<evidence type="ECO:0000259" key="7">
    <source>
        <dbReference type="PROSITE" id="PS50966"/>
    </source>
</evidence>
<keyword evidence="2 6" id="KW-0479">Metal-binding</keyword>
<comment type="similarity">
    <text evidence="1 6">Belongs to the FHY3/FAR1 family.</text>
</comment>
<dbReference type="InterPro" id="IPR004330">
    <property type="entry name" value="FAR1_DNA_bnd_dom"/>
</dbReference>
<dbReference type="GO" id="GO:0008270">
    <property type="term" value="F:zinc ion binding"/>
    <property type="evidence" value="ECO:0007669"/>
    <property type="project" value="UniProtKB-UniRule"/>
</dbReference>
<dbReference type="GO" id="GO:0006355">
    <property type="term" value="P:regulation of DNA-templated transcription"/>
    <property type="evidence" value="ECO:0007669"/>
    <property type="project" value="UniProtKB-UniRule"/>
</dbReference>
<dbReference type="PROSITE" id="PS50966">
    <property type="entry name" value="ZF_SWIM"/>
    <property type="match status" value="1"/>
</dbReference>
<dbReference type="PANTHER" id="PTHR31669">
    <property type="entry name" value="PROTEIN FAR1-RELATED SEQUENCE 10-RELATED"/>
    <property type="match status" value="1"/>
</dbReference>
<dbReference type="SMART" id="SM00575">
    <property type="entry name" value="ZnF_PMZ"/>
    <property type="match status" value="1"/>
</dbReference>
<dbReference type="Pfam" id="PF04434">
    <property type="entry name" value="SWIM"/>
    <property type="match status" value="1"/>
</dbReference>
<keyword evidence="3 5" id="KW-0863">Zinc-finger</keyword>
<evidence type="ECO:0000256" key="3">
    <source>
        <dbReference type="ARBA" id="ARBA00022771"/>
    </source>
</evidence>
<dbReference type="AlphaFoldDB" id="A0A5A7RHL8"/>